<name>A0ABT4VN97_9HYPH</name>
<reference evidence="9" key="1">
    <citation type="submission" date="2022-11" db="EMBL/GenBank/DDBJ databases">
        <title>Hoeflea poritis sp. nov., isolated from scleractinian coral Porites lutea.</title>
        <authorList>
            <person name="Zhang G."/>
            <person name="Wei Q."/>
            <person name="Cai L."/>
        </authorList>
    </citation>
    <scope>NUCLEOTIDE SEQUENCE</scope>
    <source>
        <strain evidence="9">E7-10</strain>
    </source>
</reference>
<feature type="domain" description="ABC transporter" evidence="8">
    <location>
        <begin position="267"/>
        <end position="510"/>
    </location>
</feature>
<keyword evidence="10" id="KW-1185">Reference proteome</keyword>
<comment type="caution">
    <text evidence="9">The sequence shown here is derived from an EMBL/GenBank/DDBJ whole genome shotgun (WGS) entry which is preliminary data.</text>
</comment>
<keyword evidence="3" id="KW-0762">Sugar transport</keyword>
<accession>A0ABT4VN97</accession>
<keyword evidence="5" id="KW-0547">Nucleotide-binding</keyword>
<proteinExistence type="inferred from homology"/>
<evidence type="ECO:0000256" key="4">
    <source>
        <dbReference type="ARBA" id="ARBA00022737"/>
    </source>
</evidence>
<dbReference type="CDD" id="cd03216">
    <property type="entry name" value="ABC_Carb_Monos_I"/>
    <property type="match status" value="1"/>
</dbReference>
<organism evidence="9 10">
    <name type="scientific">Hoeflea poritis</name>
    <dbReference type="NCBI Taxonomy" id="2993659"/>
    <lineage>
        <taxon>Bacteria</taxon>
        <taxon>Pseudomonadati</taxon>
        <taxon>Pseudomonadota</taxon>
        <taxon>Alphaproteobacteria</taxon>
        <taxon>Hyphomicrobiales</taxon>
        <taxon>Rhizobiaceae</taxon>
        <taxon>Hoeflea</taxon>
    </lineage>
</organism>
<gene>
    <name evidence="9" type="ORF">OOZ53_12545</name>
</gene>
<dbReference type="SMART" id="SM00382">
    <property type="entry name" value="AAA"/>
    <property type="match status" value="2"/>
</dbReference>
<dbReference type="GO" id="GO:0005524">
    <property type="term" value="F:ATP binding"/>
    <property type="evidence" value="ECO:0007669"/>
    <property type="project" value="UniProtKB-KW"/>
</dbReference>
<dbReference type="PROSITE" id="PS00211">
    <property type="entry name" value="ABC_TRANSPORTER_1"/>
    <property type="match status" value="1"/>
</dbReference>
<dbReference type="CDD" id="cd03215">
    <property type="entry name" value="ABC_Carb_Monos_II"/>
    <property type="match status" value="1"/>
</dbReference>
<evidence type="ECO:0000256" key="5">
    <source>
        <dbReference type="ARBA" id="ARBA00022741"/>
    </source>
</evidence>
<evidence type="ECO:0000256" key="6">
    <source>
        <dbReference type="ARBA" id="ARBA00022840"/>
    </source>
</evidence>
<dbReference type="PANTHER" id="PTHR43790:SF9">
    <property type="entry name" value="GALACTOFURANOSE TRANSPORTER ATP-BINDING PROTEIN YTFR"/>
    <property type="match status" value="1"/>
</dbReference>
<evidence type="ECO:0000313" key="9">
    <source>
        <dbReference type="EMBL" id="MDA4846186.1"/>
    </source>
</evidence>
<dbReference type="PROSITE" id="PS50893">
    <property type="entry name" value="ABC_TRANSPORTER_2"/>
    <property type="match status" value="2"/>
</dbReference>
<evidence type="ECO:0000256" key="2">
    <source>
        <dbReference type="ARBA" id="ARBA00022448"/>
    </source>
</evidence>
<comment type="similarity">
    <text evidence="1">Belongs to the ABC transporter superfamily.</text>
</comment>
<dbReference type="PANTHER" id="PTHR43790">
    <property type="entry name" value="CARBOHYDRATE TRANSPORT ATP-BINDING PROTEIN MG119-RELATED"/>
    <property type="match status" value="1"/>
</dbReference>
<dbReference type="EMBL" id="JAPJZH010000007">
    <property type="protein sequence ID" value="MDA4846186.1"/>
    <property type="molecule type" value="Genomic_DNA"/>
</dbReference>
<evidence type="ECO:0000313" key="10">
    <source>
        <dbReference type="Proteomes" id="UP001148313"/>
    </source>
</evidence>
<dbReference type="InterPro" id="IPR003439">
    <property type="entry name" value="ABC_transporter-like_ATP-bd"/>
</dbReference>
<evidence type="ECO:0000256" key="7">
    <source>
        <dbReference type="ARBA" id="ARBA00023136"/>
    </source>
</evidence>
<dbReference type="InterPro" id="IPR027417">
    <property type="entry name" value="P-loop_NTPase"/>
</dbReference>
<protein>
    <submittedName>
        <fullName evidence="9">Sugar ABC transporter ATP-binding protein</fullName>
    </submittedName>
</protein>
<dbReference type="RefSeq" id="WP_271089915.1">
    <property type="nucleotide sequence ID" value="NZ_JAPJZH010000007.1"/>
</dbReference>
<keyword evidence="2" id="KW-0813">Transport</keyword>
<keyword evidence="7" id="KW-0472">Membrane</keyword>
<dbReference type="Proteomes" id="UP001148313">
    <property type="component" value="Unassembled WGS sequence"/>
</dbReference>
<dbReference type="SUPFAM" id="SSF52540">
    <property type="entry name" value="P-loop containing nucleoside triphosphate hydrolases"/>
    <property type="match status" value="2"/>
</dbReference>
<keyword evidence="6 9" id="KW-0067">ATP-binding</keyword>
<evidence type="ECO:0000259" key="8">
    <source>
        <dbReference type="PROSITE" id="PS50893"/>
    </source>
</evidence>
<evidence type="ECO:0000256" key="3">
    <source>
        <dbReference type="ARBA" id="ARBA00022597"/>
    </source>
</evidence>
<dbReference type="InterPro" id="IPR003593">
    <property type="entry name" value="AAA+_ATPase"/>
</dbReference>
<dbReference type="Pfam" id="PF00005">
    <property type="entry name" value="ABC_tran"/>
    <property type="match status" value="2"/>
</dbReference>
<dbReference type="InterPro" id="IPR017871">
    <property type="entry name" value="ABC_transporter-like_CS"/>
</dbReference>
<keyword evidence="4" id="KW-0677">Repeat</keyword>
<feature type="domain" description="ABC transporter" evidence="8">
    <location>
        <begin position="18"/>
        <end position="253"/>
    </location>
</feature>
<evidence type="ECO:0000256" key="1">
    <source>
        <dbReference type="ARBA" id="ARBA00005417"/>
    </source>
</evidence>
<sequence>MSSHDREDAHPGDAHLLLEAINVTKQFPGVKALDGVDFELRAGEVHILFGENGAGKSTLISMIAGAARPTSGEFRFNGSPVHLNSVHEARALGISAVFQEFSLIPQMSVEENLFLGAEETRSGILQKRALHRRATEILKDLDFHLPVNLPVSRLTRAEQQMVEIAKAFRSELSVLVLDEPTASLTQHETEQLFRLIARLKADGVGIIYITHRMSEIREIGDRITILRDGHYIDTVDAKTTSEDELVRLMTGRVVGQIFPTVSYNPQQTLLEVSDLATADNGVRGASVTVRRGEIVGLAGLVGSGKSKFTQACFGARQIASGMVKFKDEDVTGLSTRKMLDRGFLYLPSDRKNDGLMMMRPVRENVSLASLTQRPVSNGLVLSAGGETRMATELAERLHLSPMRIERTVEHFSGGNQQKAMLARSLTREFDLIAFDEPTVGVDVGTRAAIYRFIAELCENGAAILLISSDLPEILHLSNRAYVFYRGQVQAELEGAQITEENVLKHFFEREAA</sequence>
<dbReference type="InterPro" id="IPR050107">
    <property type="entry name" value="ABC_carbohydrate_import_ATPase"/>
</dbReference>
<dbReference type="Gene3D" id="3.40.50.300">
    <property type="entry name" value="P-loop containing nucleotide triphosphate hydrolases"/>
    <property type="match status" value="2"/>
</dbReference>